<comment type="similarity">
    <text evidence="2">Belongs to the synaptotagmin family.</text>
</comment>
<keyword evidence="11" id="KW-0472">Membrane</keyword>
<dbReference type="GO" id="GO:0016020">
    <property type="term" value="C:membrane"/>
    <property type="evidence" value="ECO:0007669"/>
    <property type="project" value="UniProtKB-SubCell"/>
</dbReference>
<evidence type="ECO:0000313" key="15">
    <source>
        <dbReference type="EMBL" id="CAL4921782.1"/>
    </source>
</evidence>
<evidence type="ECO:0000256" key="1">
    <source>
        <dbReference type="ARBA" id="ARBA00004167"/>
    </source>
</evidence>
<keyword evidence="9" id="KW-0445">Lipid transport</keyword>
<gene>
    <name evidence="15" type="ORF">URODEC1_LOCUS21275</name>
</gene>
<evidence type="ECO:0000256" key="6">
    <source>
        <dbReference type="ARBA" id="ARBA00022737"/>
    </source>
</evidence>
<evidence type="ECO:0000259" key="14">
    <source>
        <dbReference type="PROSITE" id="PS51847"/>
    </source>
</evidence>
<organism evidence="15 16">
    <name type="scientific">Urochloa decumbens</name>
    <dbReference type="NCBI Taxonomy" id="240449"/>
    <lineage>
        <taxon>Eukaryota</taxon>
        <taxon>Viridiplantae</taxon>
        <taxon>Streptophyta</taxon>
        <taxon>Embryophyta</taxon>
        <taxon>Tracheophyta</taxon>
        <taxon>Spermatophyta</taxon>
        <taxon>Magnoliopsida</taxon>
        <taxon>Liliopsida</taxon>
        <taxon>Poales</taxon>
        <taxon>Poaceae</taxon>
        <taxon>PACMAD clade</taxon>
        <taxon>Panicoideae</taxon>
        <taxon>Panicodae</taxon>
        <taxon>Paniceae</taxon>
        <taxon>Melinidinae</taxon>
        <taxon>Urochloa</taxon>
    </lineage>
</organism>
<keyword evidence="5" id="KW-0479">Metal-binding</keyword>
<dbReference type="GO" id="GO:0012505">
    <property type="term" value="C:endomembrane system"/>
    <property type="evidence" value="ECO:0007669"/>
    <property type="project" value="UniProtKB-ARBA"/>
</dbReference>
<feature type="domain" description="C2" evidence="13">
    <location>
        <begin position="245"/>
        <end position="364"/>
    </location>
</feature>
<dbReference type="GO" id="GO:0008289">
    <property type="term" value="F:lipid binding"/>
    <property type="evidence" value="ECO:0007669"/>
    <property type="project" value="UniProtKB-KW"/>
</dbReference>
<evidence type="ECO:0000256" key="12">
    <source>
        <dbReference type="SAM" id="MobiDB-lite"/>
    </source>
</evidence>
<dbReference type="AlphaFoldDB" id="A0ABC8X8Y6"/>
<dbReference type="PANTHER" id="PTHR10774">
    <property type="entry name" value="EXTENDED SYNAPTOTAGMIN-RELATED"/>
    <property type="match status" value="1"/>
</dbReference>
<feature type="compositionally biased region" description="Polar residues" evidence="12">
    <location>
        <begin position="494"/>
        <end position="511"/>
    </location>
</feature>
<keyword evidence="4" id="KW-0812">Transmembrane</keyword>
<keyword evidence="3" id="KW-0813">Transport</keyword>
<proteinExistence type="inferred from homology"/>
<evidence type="ECO:0000256" key="10">
    <source>
        <dbReference type="ARBA" id="ARBA00023121"/>
    </source>
</evidence>
<evidence type="ECO:0000256" key="5">
    <source>
        <dbReference type="ARBA" id="ARBA00022723"/>
    </source>
</evidence>
<feature type="domain" description="SMP-LTD" evidence="14">
    <location>
        <begin position="66"/>
        <end position="248"/>
    </location>
</feature>
<dbReference type="InterPro" id="IPR035892">
    <property type="entry name" value="C2_domain_sf"/>
</dbReference>
<evidence type="ECO:0000256" key="7">
    <source>
        <dbReference type="ARBA" id="ARBA00022837"/>
    </source>
</evidence>
<keyword evidence="10" id="KW-0446">Lipid-binding</keyword>
<dbReference type="GO" id="GO:0005737">
    <property type="term" value="C:cytoplasm"/>
    <property type="evidence" value="ECO:0007669"/>
    <property type="project" value="UniProtKB-ARBA"/>
</dbReference>
<dbReference type="CDD" id="cd00030">
    <property type="entry name" value="C2"/>
    <property type="match status" value="1"/>
</dbReference>
<dbReference type="PRINTS" id="PR00360">
    <property type="entry name" value="C2DOMAIN"/>
</dbReference>
<dbReference type="Pfam" id="PF00168">
    <property type="entry name" value="C2"/>
    <property type="match status" value="1"/>
</dbReference>
<protein>
    <submittedName>
        <fullName evidence="15">Uncharacterized protein</fullName>
    </submittedName>
</protein>
<keyword evidence="6" id="KW-0677">Repeat</keyword>
<comment type="subcellular location">
    <subcellularLocation>
        <location evidence="1">Membrane</location>
        <topology evidence="1">Single-pass membrane protein</topology>
    </subcellularLocation>
</comment>
<dbReference type="EMBL" id="OZ075124">
    <property type="protein sequence ID" value="CAL4921782.1"/>
    <property type="molecule type" value="Genomic_DNA"/>
</dbReference>
<dbReference type="PROSITE" id="PS50004">
    <property type="entry name" value="C2"/>
    <property type="match status" value="1"/>
</dbReference>
<dbReference type="InterPro" id="IPR039010">
    <property type="entry name" value="Synaptotagmin_SMP"/>
</dbReference>
<dbReference type="SUPFAM" id="SSF49562">
    <property type="entry name" value="C2 domain (Calcium/lipid-binding domain, CaLB)"/>
    <property type="match status" value="1"/>
</dbReference>
<accession>A0ABC8X8Y6</accession>
<reference evidence="15 16" key="2">
    <citation type="submission" date="2024-10" db="EMBL/GenBank/DDBJ databases">
        <authorList>
            <person name="Ryan C."/>
        </authorList>
    </citation>
    <scope>NUCLEOTIDE SEQUENCE [LARGE SCALE GENOMIC DNA]</scope>
</reference>
<dbReference type="CDD" id="cd21677">
    <property type="entry name" value="SMP_SYT"/>
    <property type="match status" value="1"/>
</dbReference>
<dbReference type="Gene3D" id="2.60.40.150">
    <property type="entry name" value="C2 domain"/>
    <property type="match status" value="1"/>
</dbReference>
<dbReference type="FunFam" id="2.60.40.150:FF:000130">
    <property type="entry name" value="synaptotagmin-4 isoform X1"/>
    <property type="match status" value="1"/>
</dbReference>
<dbReference type="PROSITE" id="PS51847">
    <property type="entry name" value="SMP"/>
    <property type="match status" value="1"/>
</dbReference>
<dbReference type="InterPro" id="IPR000008">
    <property type="entry name" value="C2_dom"/>
</dbReference>
<evidence type="ECO:0000259" key="13">
    <source>
        <dbReference type="PROSITE" id="PS50004"/>
    </source>
</evidence>
<dbReference type="Pfam" id="PF17047">
    <property type="entry name" value="SMP_LBD"/>
    <property type="match status" value="1"/>
</dbReference>
<dbReference type="SMART" id="SM00239">
    <property type="entry name" value="C2"/>
    <property type="match status" value="1"/>
</dbReference>
<keyword evidence="16" id="KW-1185">Reference proteome</keyword>
<evidence type="ECO:0000256" key="4">
    <source>
        <dbReference type="ARBA" id="ARBA00022692"/>
    </source>
</evidence>
<evidence type="ECO:0000256" key="3">
    <source>
        <dbReference type="ARBA" id="ARBA00022448"/>
    </source>
</evidence>
<evidence type="ECO:0000256" key="2">
    <source>
        <dbReference type="ARBA" id="ARBA00006996"/>
    </source>
</evidence>
<reference evidence="16" key="1">
    <citation type="submission" date="2024-06" db="EMBL/GenBank/DDBJ databases">
        <authorList>
            <person name="Ryan C."/>
        </authorList>
    </citation>
    <scope>NUCLEOTIDE SEQUENCE [LARGE SCALE GENOMIC DNA]</scope>
</reference>
<dbReference type="PANTHER" id="PTHR10774:SF174">
    <property type="entry name" value="OS03G0251600 PROTEIN"/>
    <property type="match status" value="1"/>
</dbReference>
<evidence type="ECO:0000256" key="8">
    <source>
        <dbReference type="ARBA" id="ARBA00022989"/>
    </source>
</evidence>
<dbReference type="GO" id="GO:0006869">
    <property type="term" value="P:lipid transport"/>
    <property type="evidence" value="ECO:0007669"/>
    <property type="project" value="UniProtKB-KW"/>
</dbReference>
<dbReference type="InterPro" id="IPR031468">
    <property type="entry name" value="SMP_LBD"/>
</dbReference>
<evidence type="ECO:0000256" key="11">
    <source>
        <dbReference type="ARBA" id="ARBA00023136"/>
    </source>
</evidence>
<evidence type="ECO:0000256" key="9">
    <source>
        <dbReference type="ARBA" id="ARBA00023055"/>
    </source>
</evidence>
<dbReference type="InterPro" id="IPR045050">
    <property type="entry name" value="Synaptotagmin_plant"/>
</dbReference>
<keyword evidence="7" id="KW-0106">Calcium</keyword>
<feature type="region of interest" description="Disordered" evidence="12">
    <location>
        <begin position="492"/>
        <end position="511"/>
    </location>
</feature>
<name>A0ABC8X8Y6_9POAL</name>
<evidence type="ECO:0000313" key="16">
    <source>
        <dbReference type="Proteomes" id="UP001497457"/>
    </source>
</evidence>
<dbReference type="Proteomes" id="UP001497457">
    <property type="component" value="Chromosome 14rd"/>
</dbReference>
<keyword evidence="8" id="KW-1133">Transmembrane helix</keyword>
<sequence length="511" mass="55084">MGFISGVMMGMIVGVALIAGWARAMARRAAKRSNKAADINSLGSLNREDVKKICGENLPQWISFPEYEQVKWLNKQLSKLWPFIEEAATMVIRDSVEPLLDDYRPPGISSLKFSRLSLGTVPPKIEGIRIQSFKKGQITMDIDFRWGGDPNIILAVETLVASLPIQFKNLQVYTIIRAVFQLSDEIPCISAVVVALLAEPKPRIDYVLKAVGGSLTAMPGLSDMIDDTVASLITDMLQWPHRIVIPLGVDVDVSDLELKPHGKLTVTVVRAESLKNKELIGKSDPYVVLFIRPMFREKTSVIDDNLNPQWNETFELIAEDKETQHLILEVFDEDKMKQDKRLGIAKLPLSDLGMETVQEVNLQLLSSLDTTKVKDKKDRGVLTLKVVYHQFTKEEAQEALELEKQAVEERRKVRGETAAVSGAADAAGGVASTVTNVAGTGVAAAGTVAGSGVSAAGAGVGMVGTGIGAVGSGIGAFGSGLSKAGKFVGRTVTGPFSSARRSASSVPNVDD</sequence>
<dbReference type="GO" id="GO:0046872">
    <property type="term" value="F:metal ion binding"/>
    <property type="evidence" value="ECO:0007669"/>
    <property type="project" value="UniProtKB-KW"/>
</dbReference>